<dbReference type="PANTHER" id="PTHR11360:SF260">
    <property type="entry name" value="MFS DOMAIN-CONTAINING PROTEIN"/>
    <property type="match status" value="1"/>
</dbReference>
<protein>
    <submittedName>
        <fullName evidence="3">Uncharacterized protein</fullName>
    </submittedName>
</protein>
<dbReference type="GO" id="GO:0008028">
    <property type="term" value="F:monocarboxylic acid transmembrane transporter activity"/>
    <property type="evidence" value="ECO:0007669"/>
    <property type="project" value="TreeGrafter"/>
</dbReference>
<reference evidence="3" key="1">
    <citation type="submission" date="2022-11" db="UniProtKB">
        <authorList>
            <consortium name="WormBaseParasite"/>
        </authorList>
    </citation>
    <scope>IDENTIFICATION</scope>
</reference>
<feature type="transmembrane region" description="Helical" evidence="1">
    <location>
        <begin position="24"/>
        <end position="48"/>
    </location>
</feature>
<evidence type="ECO:0000256" key="1">
    <source>
        <dbReference type="SAM" id="Phobius"/>
    </source>
</evidence>
<name>A0A914RQZ5_PAREQ</name>
<accession>A0A914RQZ5</accession>
<keyword evidence="2" id="KW-1185">Reference proteome</keyword>
<evidence type="ECO:0000313" key="3">
    <source>
        <dbReference type="WBParaSite" id="PEQ_0000724801-mRNA-1"/>
    </source>
</evidence>
<keyword evidence="1" id="KW-0812">Transmembrane</keyword>
<dbReference type="WBParaSite" id="PEQ_0000724801-mRNA-1">
    <property type="protein sequence ID" value="PEQ_0000724801-mRNA-1"/>
    <property type="gene ID" value="PEQ_0000724801"/>
</dbReference>
<sequence>MRFEESESDSSSSTLFPEPLDGGYGWVIVLASFCIHFICDGLFLSFFLPFPSLGISFSFGIMFPEIQQYFNATKTMSGVVGSIFLSIPLLSGPLAAVLTDIYDCRGICSYWTTERNSYFALEALKCGFY</sequence>
<dbReference type="Proteomes" id="UP000887564">
    <property type="component" value="Unplaced"/>
</dbReference>
<keyword evidence="1" id="KW-0472">Membrane</keyword>
<dbReference type="InterPro" id="IPR036259">
    <property type="entry name" value="MFS_trans_sf"/>
</dbReference>
<organism evidence="2 3">
    <name type="scientific">Parascaris equorum</name>
    <name type="common">Equine roundworm</name>
    <dbReference type="NCBI Taxonomy" id="6256"/>
    <lineage>
        <taxon>Eukaryota</taxon>
        <taxon>Metazoa</taxon>
        <taxon>Ecdysozoa</taxon>
        <taxon>Nematoda</taxon>
        <taxon>Chromadorea</taxon>
        <taxon>Rhabditida</taxon>
        <taxon>Spirurina</taxon>
        <taxon>Ascaridomorpha</taxon>
        <taxon>Ascaridoidea</taxon>
        <taxon>Ascarididae</taxon>
        <taxon>Parascaris</taxon>
    </lineage>
</organism>
<dbReference type="InterPro" id="IPR050327">
    <property type="entry name" value="Proton-linked_MCT"/>
</dbReference>
<proteinExistence type="predicted"/>
<dbReference type="PANTHER" id="PTHR11360">
    <property type="entry name" value="MONOCARBOXYLATE TRANSPORTER"/>
    <property type="match status" value="1"/>
</dbReference>
<keyword evidence="1" id="KW-1133">Transmembrane helix</keyword>
<dbReference type="AlphaFoldDB" id="A0A914RQZ5"/>
<evidence type="ECO:0000313" key="2">
    <source>
        <dbReference type="Proteomes" id="UP000887564"/>
    </source>
</evidence>
<dbReference type="SUPFAM" id="SSF103473">
    <property type="entry name" value="MFS general substrate transporter"/>
    <property type="match status" value="1"/>
</dbReference>